<keyword evidence="1" id="KW-0812">Transmembrane</keyword>
<organism evidence="3 4">
    <name type="scientific">Bifidobacterium jacchi</name>
    <dbReference type="NCBI Taxonomy" id="2490545"/>
    <lineage>
        <taxon>Bacteria</taxon>
        <taxon>Bacillati</taxon>
        <taxon>Actinomycetota</taxon>
        <taxon>Actinomycetes</taxon>
        <taxon>Bifidobacteriales</taxon>
        <taxon>Bifidobacteriaceae</taxon>
        <taxon>Bifidobacterium</taxon>
    </lineage>
</organism>
<evidence type="ECO:0008006" key="5">
    <source>
        <dbReference type="Google" id="ProtNLM"/>
    </source>
</evidence>
<dbReference type="OrthoDB" id="9844797at2"/>
<keyword evidence="1" id="KW-0472">Membrane</keyword>
<dbReference type="EMBL" id="RQSP01000010">
    <property type="protein sequence ID" value="KAB5607537.1"/>
    <property type="molecule type" value="Genomic_DNA"/>
</dbReference>
<keyword evidence="1" id="KW-1133">Transmembrane helix</keyword>
<feature type="signal peptide" evidence="2">
    <location>
        <begin position="1"/>
        <end position="31"/>
    </location>
</feature>
<feature type="transmembrane region" description="Helical" evidence="1">
    <location>
        <begin position="182"/>
        <end position="202"/>
    </location>
</feature>
<evidence type="ECO:0000256" key="2">
    <source>
        <dbReference type="SAM" id="SignalP"/>
    </source>
</evidence>
<keyword evidence="4" id="KW-1185">Reference proteome</keyword>
<dbReference type="RefSeq" id="WP_151916555.1">
    <property type="nucleotide sequence ID" value="NZ_RQSP01000010.1"/>
</dbReference>
<evidence type="ECO:0000313" key="3">
    <source>
        <dbReference type="EMBL" id="KAB5607537.1"/>
    </source>
</evidence>
<protein>
    <recommendedName>
        <fullName evidence="5">LPXTG cell wall anchor domain-containing protein</fullName>
    </recommendedName>
</protein>
<proteinExistence type="predicted"/>
<sequence length="209" mass="21645">MKNLKNKIVALVSALCALVAFIGFAPAAAMADETGSYGANVTVNGTTATVTVNFRADEIAQYGEYVYVEADSKLVAQVVPAADIQNAEVFYAGHVTAEKPTVTFTFKLTSAATCQGGKVEYNVYLGKNKVTNNNEELTNAQTAEADLSKALYSGSANVPAVGNTCAPTSNNNGTTANTGASVLPYGIAVVLLALAGAAVLAVRKQQVRR</sequence>
<keyword evidence="2" id="KW-0732">Signal</keyword>
<feature type="chain" id="PRO_5024884812" description="LPXTG cell wall anchor domain-containing protein" evidence="2">
    <location>
        <begin position="32"/>
        <end position="209"/>
    </location>
</feature>
<evidence type="ECO:0000313" key="4">
    <source>
        <dbReference type="Proteomes" id="UP000326336"/>
    </source>
</evidence>
<dbReference type="Proteomes" id="UP000326336">
    <property type="component" value="Unassembled WGS sequence"/>
</dbReference>
<name>A0A5N5RJV9_9BIFI</name>
<comment type="caution">
    <text evidence="3">The sequence shown here is derived from an EMBL/GenBank/DDBJ whole genome shotgun (WGS) entry which is preliminary data.</text>
</comment>
<gene>
    <name evidence="3" type="ORF">EHS19_04290</name>
</gene>
<accession>A0A5N5RJV9</accession>
<evidence type="ECO:0000256" key="1">
    <source>
        <dbReference type="SAM" id="Phobius"/>
    </source>
</evidence>
<reference evidence="3 4" key="1">
    <citation type="journal article" date="2019" name="Int. J. Syst. Evol. Microbiol.">
        <title>Bifidobacterium jacchi sp. nov., isolated from the faeces of a baby common marmoset (Callithrix jacchus).</title>
        <authorList>
            <person name="Modesto M."/>
            <person name="Watanabe K."/>
            <person name="Arita M."/>
            <person name="Satti M."/>
            <person name="Oki K."/>
            <person name="Sciavilla P."/>
            <person name="Patavino C."/>
            <person name="Camma C."/>
            <person name="Michelini S."/>
            <person name="Sgorbati B."/>
            <person name="Mattarelli P."/>
        </authorList>
    </citation>
    <scope>NUCLEOTIDE SEQUENCE [LARGE SCALE GENOMIC DNA]</scope>
    <source>
        <strain evidence="3 4">MRM 9.3</strain>
    </source>
</reference>
<dbReference type="AlphaFoldDB" id="A0A5N5RJV9"/>